<sequence>MHRRIGVVIVWLYGKYLETFFTNATEKDLQGKTLKLDDGNTIEEIFSLDPRFSILSGSQVIDSYDYPVPAFEEQVKMITPANSATISVEWWREFWRSQFNCSARRENFTLHHAFPQLHSSLVSYKIDAGYAIAYALDNIDRCSFPSIYPTINGRDLQKYLQTSILMVPLLHTSSEISKFHQPETHISERSK</sequence>
<protein>
    <submittedName>
        <fullName evidence="2">Uncharacterized protein</fullName>
    </submittedName>
</protein>
<proteinExistence type="predicted"/>
<accession>A0ABN8LX61</accession>
<name>A0ABN8LX61_9CNID</name>
<organism evidence="2 3">
    <name type="scientific">Porites evermanni</name>
    <dbReference type="NCBI Taxonomy" id="104178"/>
    <lineage>
        <taxon>Eukaryota</taxon>
        <taxon>Metazoa</taxon>
        <taxon>Cnidaria</taxon>
        <taxon>Anthozoa</taxon>
        <taxon>Hexacorallia</taxon>
        <taxon>Scleractinia</taxon>
        <taxon>Fungiina</taxon>
        <taxon>Poritidae</taxon>
        <taxon>Porites</taxon>
    </lineage>
</organism>
<dbReference type="SUPFAM" id="SSF53822">
    <property type="entry name" value="Periplasmic binding protein-like I"/>
    <property type="match status" value="1"/>
</dbReference>
<keyword evidence="3" id="KW-1185">Reference proteome</keyword>
<dbReference type="InterPro" id="IPR050726">
    <property type="entry name" value="mGluR"/>
</dbReference>
<evidence type="ECO:0000313" key="2">
    <source>
        <dbReference type="EMBL" id="CAH3020538.1"/>
    </source>
</evidence>
<reference evidence="2 3" key="1">
    <citation type="submission" date="2022-05" db="EMBL/GenBank/DDBJ databases">
        <authorList>
            <consortium name="Genoscope - CEA"/>
            <person name="William W."/>
        </authorList>
    </citation>
    <scope>NUCLEOTIDE SEQUENCE [LARGE SCALE GENOMIC DNA]</scope>
</reference>
<dbReference type="EMBL" id="CALNXI010000150">
    <property type="protein sequence ID" value="CAH3020538.1"/>
    <property type="molecule type" value="Genomic_DNA"/>
</dbReference>
<dbReference type="Proteomes" id="UP001159427">
    <property type="component" value="Unassembled WGS sequence"/>
</dbReference>
<dbReference type="InterPro" id="IPR028082">
    <property type="entry name" value="Peripla_BP_I"/>
</dbReference>
<evidence type="ECO:0000256" key="1">
    <source>
        <dbReference type="ARBA" id="ARBA00023180"/>
    </source>
</evidence>
<dbReference type="Gene3D" id="3.40.50.2300">
    <property type="match status" value="2"/>
</dbReference>
<comment type="caution">
    <text evidence="2">The sequence shown here is derived from an EMBL/GenBank/DDBJ whole genome shotgun (WGS) entry which is preliminary data.</text>
</comment>
<dbReference type="PANTHER" id="PTHR24060">
    <property type="entry name" value="METABOTROPIC GLUTAMATE RECEPTOR"/>
    <property type="match status" value="1"/>
</dbReference>
<gene>
    <name evidence="2" type="ORF">PEVE_00007532</name>
</gene>
<keyword evidence="1" id="KW-0325">Glycoprotein</keyword>
<evidence type="ECO:0000313" key="3">
    <source>
        <dbReference type="Proteomes" id="UP001159427"/>
    </source>
</evidence>